<evidence type="ECO:0000256" key="1">
    <source>
        <dbReference type="ARBA" id="ARBA00022448"/>
    </source>
</evidence>
<dbReference type="GO" id="GO:0016887">
    <property type="term" value="F:ATP hydrolysis activity"/>
    <property type="evidence" value="ECO:0007669"/>
    <property type="project" value="InterPro"/>
</dbReference>
<dbReference type="InterPro" id="IPR017871">
    <property type="entry name" value="ABC_transporter-like_CS"/>
</dbReference>
<dbReference type="GO" id="GO:0098796">
    <property type="term" value="C:membrane protein complex"/>
    <property type="evidence" value="ECO:0007669"/>
    <property type="project" value="UniProtKB-ARBA"/>
</dbReference>
<dbReference type="PROSITE" id="PS00211">
    <property type="entry name" value="ABC_TRANSPORTER_1"/>
    <property type="match status" value="1"/>
</dbReference>
<dbReference type="SMART" id="SM00382">
    <property type="entry name" value="AAA"/>
    <property type="match status" value="1"/>
</dbReference>
<evidence type="ECO:0000313" key="6">
    <source>
        <dbReference type="Proteomes" id="UP000447876"/>
    </source>
</evidence>
<keyword evidence="3 5" id="KW-0067">ATP-binding</keyword>
<dbReference type="InterPro" id="IPR017911">
    <property type="entry name" value="MacB-like_ATP-bd"/>
</dbReference>
<dbReference type="Gene3D" id="3.40.50.300">
    <property type="entry name" value="P-loop containing nucleotide triphosphate hydrolases"/>
    <property type="match status" value="1"/>
</dbReference>
<dbReference type="GO" id="GO:0022857">
    <property type="term" value="F:transmembrane transporter activity"/>
    <property type="evidence" value="ECO:0007669"/>
    <property type="project" value="TreeGrafter"/>
</dbReference>
<dbReference type="InterPro" id="IPR003439">
    <property type="entry name" value="ABC_transporter-like_ATP-bd"/>
</dbReference>
<evidence type="ECO:0000256" key="3">
    <source>
        <dbReference type="ARBA" id="ARBA00022840"/>
    </source>
</evidence>
<dbReference type="InterPro" id="IPR015854">
    <property type="entry name" value="ABC_transpr_LolD-like"/>
</dbReference>
<comment type="caution">
    <text evidence="5">The sequence shown here is derived from an EMBL/GenBank/DDBJ whole genome shotgun (WGS) entry which is preliminary data.</text>
</comment>
<gene>
    <name evidence="5" type="ORF">GNP95_17190</name>
</gene>
<dbReference type="CDD" id="cd03255">
    <property type="entry name" value="ABC_MJ0796_LolCDE_FtsE"/>
    <property type="match status" value="1"/>
</dbReference>
<name>A0A7X3CQ44_9BACL</name>
<dbReference type="Proteomes" id="UP000447876">
    <property type="component" value="Unassembled WGS sequence"/>
</dbReference>
<dbReference type="AlphaFoldDB" id="A0A7X3CQ44"/>
<keyword evidence="1" id="KW-0813">Transport</keyword>
<proteinExistence type="predicted"/>
<evidence type="ECO:0000313" key="5">
    <source>
        <dbReference type="EMBL" id="MUG46725.1"/>
    </source>
</evidence>
<dbReference type="Pfam" id="PF00005">
    <property type="entry name" value="ABC_tran"/>
    <property type="match status" value="1"/>
</dbReference>
<feature type="domain" description="ABC transporter" evidence="4">
    <location>
        <begin position="5"/>
        <end position="245"/>
    </location>
</feature>
<reference evidence="5 6" key="1">
    <citation type="submission" date="2019-11" db="EMBL/GenBank/DDBJ databases">
        <title>Draft genome sequences of five Paenibacillus species of dairy origin.</title>
        <authorList>
            <person name="Olajide A.M."/>
            <person name="Chen S."/>
            <person name="Lapointe G."/>
        </authorList>
    </citation>
    <scope>NUCLEOTIDE SEQUENCE [LARGE SCALE GENOMIC DNA]</scope>
    <source>
        <strain evidence="5 6">12CR55</strain>
    </source>
</reference>
<accession>A0A7X3CQ44</accession>
<dbReference type="SUPFAM" id="SSF52540">
    <property type="entry name" value="P-loop containing nucleoside triphosphate hydrolases"/>
    <property type="match status" value="1"/>
</dbReference>
<dbReference type="InterPro" id="IPR027417">
    <property type="entry name" value="P-loop_NTPase"/>
</dbReference>
<evidence type="ECO:0000259" key="4">
    <source>
        <dbReference type="PROSITE" id="PS50893"/>
    </source>
</evidence>
<dbReference type="FunFam" id="3.40.50.300:FF:000032">
    <property type="entry name" value="Export ABC transporter ATP-binding protein"/>
    <property type="match status" value="1"/>
</dbReference>
<organism evidence="5 6">
    <name type="scientific">Paenibacillus woosongensis</name>
    <dbReference type="NCBI Taxonomy" id="307580"/>
    <lineage>
        <taxon>Bacteria</taxon>
        <taxon>Bacillati</taxon>
        <taxon>Bacillota</taxon>
        <taxon>Bacilli</taxon>
        <taxon>Bacillales</taxon>
        <taxon>Paenibacillaceae</taxon>
        <taxon>Paenibacillus</taxon>
    </lineage>
</organism>
<dbReference type="PANTHER" id="PTHR24220">
    <property type="entry name" value="IMPORT ATP-BINDING PROTEIN"/>
    <property type="match status" value="1"/>
</dbReference>
<keyword evidence="2" id="KW-0547">Nucleotide-binding</keyword>
<dbReference type="EMBL" id="WNZW01000007">
    <property type="protein sequence ID" value="MUG46725.1"/>
    <property type="molecule type" value="Genomic_DNA"/>
</dbReference>
<sequence>MTVILEIENLSKFYTTHSEMTYVIKDINLTISRGEFIVVMGKSGSGKTTLLQLIGALIKPSEGNIRVDGQSLQDISVEPHATQYRREKVGFIFQFFNLIASINAEDNVAMPLLLAGVKKKEAYDKARDLLEKVGLFNKRKQYPHTLSGGEQQRVAIARALVQNPCLLLADEPTGNLDSVTTSHILSLLVQLQKHRNQTILLVTHDPQVAAHADRVIFLHDGKLVLDHANDKECDHNKRVSVIVDLQLASQGKVDI</sequence>
<dbReference type="GO" id="GO:0005886">
    <property type="term" value="C:plasma membrane"/>
    <property type="evidence" value="ECO:0007669"/>
    <property type="project" value="TreeGrafter"/>
</dbReference>
<dbReference type="PROSITE" id="PS50893">
    <property type="entry name" value="ABC_TRANSPORTER_2"/>
    <property type="match status" value="1"/>
</dbReference>
<dbReference type="GO" id="GO:0005524">
    <property type="term" value="F:ATP binding"/>
    <property type="evidence" value="ECO:0007669"/>
    <property type="project" value="UniProtKB-KW"/>
</dbReference>
<dbReference type="PANTHER" id="PTHR24220:SF659">
    <property type="entry name" value="TRANSPORTER, PUTATIVE-RELATED"/>
    <property type="match status" value="1"/>
</dbReference>
<evidence type="ECO:0000256" key="2">
    <source>
        <dbReference type="ARBA" id="ARBA00022741"/>
    </source>
</evidence>
<dbReference type="OrthoDB" id="9791546at2"/>
<protein>
    <submittedName>
        <fullName evidence="5">ATP-binding cassette domain-containing protein</fullName>
    </submittedName>
</protein>
<dbReference type="InterPro" id="IPR003593">
    <property type="entry name" value="AAA+_ATPase"/>
</dbReference>